<keyword evidence="7" id="KW-0812">Transmembrane</keyword>
<dbReference type="PANTHER" id="PTHR43811">
    <property type="entry name" value="FKBP-TYPE PEPTIDYL-PROLYL CIS-TRANS ISOMERASE FKPA"/>
    <property type="match status" value="1"/>
</dbReference>
<dbReference type="Pfam" id="PF00254">
    <property type="entry name" value="FKBP_C"/>
    <property type="match status" value="1"/>
</dbReference>
<gene>
    <name evidence="9" type="ORF">FOY91_20950</name>
</gene>
<evidence type="ECO:0000256" key="1">
    <source>
        <dbReference type="ARBA" id="ARBA00000971"/>
    </source>
</evidence>
<evidence type="ECO:0000256" key="7">
    <source>
        <dbReference type="SAM" id="Phobius"/>
    </source>
</evidence>
<dbReference type="OrthoDB" id="9812109at2"/>
<feature type="domain" description="PPIase FKBP-type" evidence="8">
    <location>
        <begin position="84"/>
        <end position="171"/>
    </location>
</feature>
<keyword evidence="3 5" id="KW-0697">Rotamase</keyword>
<evidence type="ECO:0000256" key="3">
    <source>
        <dbReference type="ARBA" id="ARBA00023110"/>
    </source>
</evidence>
<evidence type="ECO:0000256" key="4">
    <source>
        <dbReference type="ARBA" id="ARBA00023235"/>
    </source>
</evidence>
<dbReference type="InterPro" id="IPR046357">
    <property type="entry name" value="PPIase_dom_sf"/>
</dbReference>
<keyword evidence="10" id="KW-1185">Reference proteome</keyword>
<evidence type="ECO:0000313" key="10">
    <source>
        <dbReference type="Proteomes" id="UP000318681"/>
    </source>
</evidence>
<evidence type="ECO:0000256" key="5">
    <source>
        <dbReference type="PROSITE-ProRule" id="PRU00277"/>
    </source>
</evidence>
<dbReference type="RefSeq" id="WP_145155955.1">
    <property type="nucleotide sequence ID" value="NZ_VNIM01000180.1"/>
</dbReference>
<dbReference type="PROSITE" id="PS50059">
    <property type="entry name" value="FKBP_PPIASE"/>
    <property type="match status" value="1"/>
</dbReference>
<dbReference type="GO" id="GO:0003755">
    <property type="term" value="F:peptidyl-prolyl cis-trans isomerase activity"/>
    <property type="evidence" value="ECO:0007669"/>
    <property type="project" value="UniProtKB-UniRule"/>
</dbReference>
<dbReference type="Pfam" id="PF01346">
    <property type="entry name" value="FKBP_N"/>
    <property type="match status" value="1"/>
</dbReference>
<comment type="catalytic activity">
    <reaction evidence="1 5 6">
        <text>[protein]-peptidylproline (omega=180) = [protein]-peptidylproline (omega=0)</text>
        <dbReference type="Rhea" id="RHEA:16237"/>
        <dbReference type="Rhea" id="RHEA-COMP:10747"/>
        <dbReference type="Rhea" id="RHEA-COMP:10748"/>
        <dbReference type="ChEBI" id="CHEBI:83833"/>
        <dbReference type="ChEBI" id="CHEBI:83834"/>
        <dbReference type="EC" id="5.2.1.8"/>
    </reaction>
</comment>
<accession>A0A558QRH6</accession>
<evidence type="ECO:0000259" key="8">
    <source>
        <dbReference type="PROSITE" id="PS50059"/>
    </source>
</evidence>
<dbReference type="InterPro" id="IPR001179">
    <property type="entry name" value="PPIase_FKBP_dom"/>
</dbReference>
<dbReference type="EMBL" id="VNIM01000180">
    <property type="protein sequence ID" value="TVV69735.1"/>
    <property type="molecule type" value="Genomic_DNA"/>
</dbReference>
<proteinExistence type="inferred from homology"/>
<dbReference type="EC" id="5.2.1.8" evidence="6"/>
<comment type="similarity">
    <text evidence="2 6">Belongs to the FKBP-type PPIase family.</text>
</comment>
<dbReference type="GO" id="GO:0006457">
    <property type="term" value="P:protein folding"/>
    <property type="evidence" value="ECO:0007669"/>
    <property type="project" value="InterPro"/>
</dbReference>
<keyword evidence="7" id="KW-1133">Transmembrane helix</keyword>
<dbReference type="Gene3D" id="3.10.50.40">
    <property type="match status" value="1"/>
</dbReference>
<dbReference type="SUPFAM" id="SSF54534">
    <property type="entry name" value="FKBP-like"/>
    <property type="match status" value="1"/>
</dbReference>
<organism evidence="9 10">
    <name type="scientific">Alterirhizorhabdus solaris</name>
    <dbReference type="NCBI Taxonomy" id="2529389"/>
    <lineage>
        <taxon>Bacteria</taxon>
        <taxon>Pseudomonadati</taxon>
        <taxon>Pseudomonadota</taxon>
        <taxon>Alphaproteobacteria</taxon>
        <taxon>Sphingomonadales</taxon>
        <taxon>Rhizorhabdaceae</taxon>
        <taxon>Alterirhizorhabdus</taxon>
    </lineage>
</organism>
<keyword evidence="7" id="KW-0472">Membrane</keyword>
<evidence type="ECO:0000313" key="9">
    <source>
        <dbReference type="EMBL" id="TVV69735.1"/>
    </source>
</evidence>
<sequence>MSVTAVPLRPIAKGSLTKLWVGIGLLAVGGVGAAWYTTSAQVAMATPPAAFLATNAKRSDVKTTPSGLQYQVIREGTGPRATAQDVVLVDYDGKLANGETFDASARHGGPATLPVSGLIPGWVEGLQLMNQGSKYRFWIPPELGYGPQGAGDGVIPPNALLVFDVDLQAIMPRQALGGMGGAMGGMGGTPHGEMPPGM</sequence>
<dbReference type="AlphaFoldDB" id="A0A558QRH6"/>
<feature type="transmembrane region" description="Helical" evidence="7">
    <location>
        <begin position="19"/>
        <end position="37"/>
    </location>
</feature>
<dbReference type="Proteomes" id="UP000318681">
    <property type="component" value="Unassembled WGS sequence"/>
</dbReference>
<name>A0A558QRH6_9SPHN</name>
<reference evidence="9 10" key="1">
    <citation type="submission" date="2019-07" db="EMBL/GenBank/DDBJ databases">
        <title>Sphingomonas solaris sp. nov., isolated from a solar panel from Boston, Massachusetts.</title>
        <authorList>
            <person name="Tanner K."/>
            <person name="Pascual J."/>
            <person name="Mancuso C."/>
            <person name="Pereto J."/>
            <person name="Khalil A."/>
            <person name="Vilanova C."/>
        </authorList>
    </citation>
    <scope>NUCLEOTIDE SEQUENCE [LARGE SCALE GENOMIC DNA]</scope>
    <source>
        <strain evidence="9 10">R4DWN</strain>
    </source>
</reference>
<dbReference type="PANTHER" id="PTHR43811:SF23">
    <property type="entry name" value="FKBP-TYPE 22 KDA PEPTIDYL-PROLYL CIS-TRANS ISOMERASE"/>
    <property type="match status" value="1"/>
</dbReference>
<keyword evidence="4 5" id="KW-0413">Isomerase</keyword>
<protein>
    <recommendedName>
        <fullName evidence="6">Peptidyl-prolyl cis-trans isomerase</fullName>
        <ecNumber evidence="6">5.2.1.8</ecNumber>
    </recommendedName>
</protein>
<dbReference type="InterPro" id="IPR000774">
    <property type="entry name" value="PPIase_FKBP_N"/>
</dbReference>
<evidence type="ECO:0000256" key="6">
    <source>
        <dbReference type="RuleBase" id="RU003915"/>
    </source>
</evidence>
<comment type="caution">
    <text evidence="9">The sequence shown here is derived from an EMBL/GenBank/DDBJ whole genome shotgun (WGS) entry which is preliminary data.</text>
</comment>
<evidence type="ECO:0000256" key="2">
    <source>
        <dbReference type="ARBA" id="ARBA00006577"/>
    </source>
</evidence>